<name>A0ABQ8UAG8_9EUKA</name>
<dbReference type="Proteomes" id="UP001141327">
    <property type="component" value="Unassembled WGS sequence"/>
</dbReference>
<feature type="compositionally biased region" description="Low complexity" evidence="1">
    <location>
        <begin position="279"/>
        <end position="295"/>
    </location>
</feature>
<feature type="region of interest" description="Disordered" evidence="1">
    <location>
        <begin position="442"/>
        <end position="509"/>
    </location>
</feature>
<evidence type="ECO:0000256" key="1">
    <source>
        <dbReference type="SAM" id="MobiDB-lite"/>
    </source>
</evidence>
<feature type="region of interest" description="Disordered" evidence="1">
    <location>
        <begin position="316"/>
        <end position="390"/>
    </location>
</feature>
<evidence type="ECO:0000313" key="3">
    <source>
        <dbReference type="Proteomes" id="UP001141327"/>
    </source>
</evidence>
<keyword evidence="3" id="KW-1185">Reference proteome</keyword>
<gene>
    <name evidence="2" type="ORF">PAPYR_10621</name>
</gene>
<feature type="compositionally biased region" description="Low complexity" evidence="1">
    <location>
        <begin position="222"/>
        <end position="240"/>
    </location>
</feature>
<feature type="region of interest" description="Disordered" evidence="1">
    <location>
        <begin position="147"/>
        <end position="250"/>
    </location>
</feature>
<sequence length="571" mass="57441">MDDDGVDDGVGGVDGVDILDSIIIGILGGHLQDGIGIDEDDERRRLEERRLRDQLMRTAGVREAILAMLGPNVATAMGGCHGTAAKMQADLAAHSTQATHRRAPTGGLPPGGGVDLPPHGGGAPGGVAAAAGLAGAMGMGLPTRGTATATPGMGGYDRPPGSGGQLARGLSGRVPPSYEPLAHDLPTPPPAASSTTPLPGGAPALGFVRQLRQSLRAPPARPGGHPAHPAAPGPVCHGPGTQIKRPGAAARTGQRTLVLCISIALPNRQRGLVRGGILPTSTPAPSAPSYSGPTGYQSDPVLAMLCGYQSDPAGANVPHPSISSRLGPSPLPSAGPALPASRSTSSLGARMALETSRSGGSGGFGLRDAGASLGPAGRSGGGGGGSARPFRVLSTRASRGSVGGGASLGVAGAADDGAGYSGTLLHRDLAGSLASVGVVGLGAPQPGRSPSPVASRPIASEPRHRDPEQWSCRRASKTEGLASISPRTTPTSPPSPCRSESLRSLSAPGPPPLDYQNALVVIAFLVPAAEERWTDLFRIYIYPAQETSMHSLASDSLERSFQEFKQVTELA</sequence>
<feature type="compositionally biased region" description="Low complexity" evidence="1">
    <location>
        <begin position="320"/>
        <end position="343"/>
    </location>
</feature>
<comment type="caution">
    <text evidence="2">The sequence shown here is derived from an EMBL/GenBank/DDBJ whole genome shotgun (WGS) entry which is preliminary data.</text>
</comment>
<evidence type="ECO:0000313" key="2">
    <source>
        <dbReference type="EMBL" id="KAJ4454607.1"/>
    </source>
</evidence>
<protein>
    <submittedName>
        <fullName evidence="2">Uncharacterized protein</fullName>
    </submittedName>
</protein>
<dbReference type="EMBL" id="JAPMOS010000144">
    <property type="protein sequence ID" value="KAJ4454607.1"/>
    <property type="molecule type" value="Genomic_DNA"/>
</dbReference>
<proteinExistence type="predicted"/>
<feature type="compositionally biased region" description="Gly residues" evidence="1">
    <location>
        <begin position="377"/>
        <end position="386"/>
    </location>
</feature>
<accession>A0ABQ8UAG8</accession>
<reference evidence="2" key="1">
    <citation type="journal article" date="2022" name="bioRxiv">
        <title>Genomics of Preaxostyla Flagellates Illuminates Evolutionary Transitions and the Path Towards Mitochondrial Loss.</title>
        <authorList>
            <person name="Novak L.V.F."/>
            <person name="Treitli S.C."/>
            <person name="Pyrih J."/>
            <person name="Halakuc P."/>
            <person name="Pipaliya S.V."/>
            <person name="Vacek V."/>
            <person name="Brzon O."/>
            <person name="Soukal P."/>
            <person name="Eme L."/>
            <person name="Dacks J.B."/>
            <person name="Karnkowska A."/>
            <person name="Elias M."/>
            <person name="Hampl V."/>
        </authorList>
    </citation>
    <scope>NUCLEOTIDE SEQUENCE</scope>
    <source>
        <strain evidence="2">RCP-MX</strain>
    </source>
</reference>
<feature type="region of interest" description="Disordered" evidence="1">
    <location>
        <begin position="274"/>
        <end position="295"/>
    </location>
</feature>
<organism evidence="2 3">
    <name type="scientific">Paratrimastix pyriformis</name>
    <dbReference type="NCBI Taxonomy" id="342808"/>
    <lineage>
        <taxon>Eukaryota</taxon>
        <taxon>Metamonada</taxon>
        <taxon>Preaxostyla</taxon>
        <taxon>Paratrimastigidae</taxon>
        <taxon>Paratrimastix</taxon>
    </lineage>
</organism>